<dbReference type="SUPFAM" id="SSF57667">
    <property type="entry name" value="beta-beta-alpha zinc fingers"/>
    <property type="match status" value="7"/>
</dbReference>
<feature type="domain" description="C2H2-type" evidence="9">
    <location>
        <begin position="353"/>
        <end position="380"/>
    </location>
</feature>
<evidence type="ECO:0000256" key="6">
    <source>
        <dbReference type="PROSITE-ProRule" id="PRU00042"/>
    </source>
</evidence>
<keyword evidence="4 6" id="KW-0863">Zinc-finger</keyword>
<feature type="domain" description="ZAD" evidence="10">
    <location>
        <begin position="12"/>
        <end position="91"/>
    </location>
</feature>
<dbReference type="Proteomes" id="UP000053268">
    <property type="component" value="Unassembled WGS sequence"/>
</dbReference>
<accession>A0A194Q9X6</accession>
<feature type="domain" description="C2H2-type" evidence="9">
    <location>
        <begin position="406"/>
        <end position="434"/>
    </location>
</feature>
<evidence type="ECO:0000259" key="10">
    <source>
        <dbReference type="PROSITE" id="PS51915"/>
    </source>
</evidence>
<protein>
    <submittedName>
        <fullName evidence="11">Zinc finger protein 26</fullName>
    </submittedName>
</protein>
<feature type="domain" description="C2H2-type" evidence="9">
    <location>
        <begin position="657"/>
        <end position="684"/>
    </location>
</feature>
<dbReference type="SMART" id="SM00868">
    <property type="entry name" value="zf-AD"/>
    <property type="match status" value="1"/>
</dbReference>
<reference evidence="11 12" key="1">
    <citation type="journal article" date="2015" name="Nat. Commun.">
        <title>Outbred genome sequencing and CRISPR/Cas9 gene editing in butterflies.</title>
        <authorList>
            <person name="Li X."/>
            <person name="Fan D."/>
            <person name="Zhang W."/>
            <person name="Liu G."/>
            <person name="Zhang L."/>
            <person name="Zhao L."/>
            <person name="Fang X."/>
            <person name="Chen L."/>
            <person name="Dong Y."/>
            <person name="Chen Y."/>
            <person name="Ding Y."/>
            <person name="Zhao R."/>
            <person name="Feng M."/>
            <person name="Zhu Y."/>
            <person name="Feng Y."/>
            <person name="Jiang X."/>
            <person name="Zhu D."/>
            <person name="Xiang H."/>
            <person name="Feng X."/>
            <person name="Li S."/>
            <person name="Wang J."/>
            <person name="Zhang G."/>
            <person name="Kronforst M.R."/>
            <person name="Wang W."/>
        </authorList>
    </citation>
    <scope>NUCLEOTIDE SEQUENCE [LARGE SCALE GENOMIC DNA]</scope>
    <source>
        <strain evidence="11">Ya'a_city_454_Px</strain>
        <tissue evidence="11">Whole body</tissue>
    </source>
</reference>
<evidence type="ECO:0000259" key="9">
    <source>
        <dbReference type="PROSITE" id="PS50157"/>
    </source>
</evidence>
<dbReference type="GO" id="GO:0005634">
    <property type="term" value="C:nucleus"/>
    <property type="evidence" value="ECO:0007669"/>
    <property type="project" value="UniProtKB-SubCell"/>
</dbReference>
<evidence type="ECO:0000256" key="2">
    <source>
        <dbReference type="ARBA" id="ARBA00022723"/>
    </source>
</evidence>
<dbReference type="InterPro" id="IPR009057">
    <property type="entry name" value="Homeodomain-like_sf"/>
</dbReference>
<evidence type="ECO:0000256" key="1">
    <source>
        <dbReference type="ARBA" id="ARBA00004123"/>
    </source>
</evidence>
<dbReference type="FunFam" id="3.30.160.60:FF:000065">
    <property type="entry name" value="B-cell CLL/lymphoma 6, member B"/>
    <property type="match status" value="1"/>
</dbReference>
<dbReference type="GO" id="GO:0008270">
    <property type="term" value="F:zinc ion binding"/>
    <property type="evidence" value="ECO:0007669"/>
    <property type="project" value="UniProtKB-UniRule"/>
</dbReference>
<feature type="domain" description="C2H2-type" evidence="9">
    <location>
        <begin position="864"/>
        <end position="892"/>
    </location>
</feature>
<dbReference type="PANTHER" id="PTHR24379">
    <property type="entry name" value="KRAB AND ZINC FINGER DOMAIN-CONTAINING"/>
    <property type="match status" value="1"/>
</dbReference>
<evidence type="ECO:0000313" key="12">
    <source>
        <dbReference type="Proteomes" id="UP000053268"/>
    </source>
</evidence>
<feature type="domain" description="C2H2-type" evidence="9">
    <location>
        <begin position="751"/>
        <end position="773"/>
    </location>
</feature>
<dbReference type="PANTHER" id="PTHR24379:SF121">
    <property type="entry name" value="C2H2-TYPE DOMAIN-CONTAINING PROTEIN"/>
    <property type="match status" value="1"/>
</dbReference>
<feature type="domain" description="C2H2-type" evidence="9">
    <location>
        <begin position="465"/>
        <end position="493"/>
    </location>
</feature>
<evidence type="ECO:0000313" key="11">
    <source>
        <dbReference type="EMBL" id="KPJ02297.1"/>
    </source>
</evidence>
<keyword evidence="12" id="KW-1185">Reference proteome</keyword>
<dbReference type="Gene3D" id="3.30.160.60">
    <property type="entry name" value="Classic Zinc Finger"/>
    <property type="match status" value="9"/>
</dbReference>
<feature type="binding site" evidence="7">
    <location>
        <position position="67"/>
    </location>
    <ligand>
        <name>Zn(2+)</name>
        <dbReference type="ChEBI" id="CHEBI:29105"/>
    </ligand>
</feature>
<feature type="region of interest" description="Disordered" evidence="8">
    <location>
        <begin position="128"/>
        <end position="151"/>
    </location>
</feature>
<keyword evidence="5 7" id="KW-0862">Zinc</keyword>
<dbReference type="Pfam" id="PF13912">
    <property type="entry name" value="zf-C2H2_6"/>
    <property type="match status" value="2"/>
</dbReference>
<evidence type="ECO:0000256" key="7">
    <source>
        <dbReference type="PROSITE-ProRule" id="PRU01263"/>
    </source>
</evidence>
<feature type="binding site" evidence="7">
    <location>
        <position position="17"/>
    </location>
    <ligand>
        <name>Zn(2+)</name>
        <dbReference type="ChEBI" id="CHEBI:29105"/>
    </ligand>
</feature>
<dbReference type="InterPro" id="IPR012934">
    <property type="entry name" value="Znf_AD"/>
</dbReference>
<feature type="binding site" evidence="7">
    <location>
        <position position="14"/>
    </location>
    <ligand>
        <name>Zn(2+)</name>
        <dbReference type="ChEBI" id="CHEBI:29105"/>
    </ligand>
</feature>
<keyword evidence="2 7" id="KW-0479">Metal-binding</keyword>
<feature type="binding site" evidence="7">
    <location>
        <position position="64"/>
    </location>
    <ligand>
        <name>Zn(2+)</name>
        <dbReference type="ChEBI" id="CHEBI:29105"/>
    </ligand>
</feature>
<feature type="domain" description="C2H2-type" evidence="9">
    <location>
        <begin position="805"/>
        <end position="833"/>
    </location>
</feature>
<sequence>METNAETFIFLARCKCCLNEGELQNLWEPYLFDGETEIYGEMLSECFSLSPQADEHLQSIEMICNSCIKRLRDALSFRREVIASIQVLKEHQDKMFLHTIAKEEEVETEKESEYQSIEYLDFTEGCKEQSSDDDNITNDESQNLNKKTTKDVTKWPKKLPKEFRNKTYKQYSVSALKMAIDAVLSERMTIAQASVTYGVPRKTVTAKIHAARNKKEDKDDEPNKFYEQEKHNKLVEEIKIILTYTNAVPYKSKASRYYCIYCSDSPGFEDGQDLRTHTRTKHIAERTSGIDQIMRPPWLNEVIKLDIHCLHCTICLTSITNWNDMFRHLEEQHEIVLDEAYTKVIPFILNSELNCALCSESFSSYHYLDGHMNSHYSNYICYECGDIFLAASRLNRHIETHQLGEYPCPACGKIFKSNKYMRKHYDYIHNTEKKIKCYYCPERFFGTYERHQHNLKMHKERVKIMTCEVCGKTFDWLPYYTSHMRRIHGTEKNYECKDFPANSHELEDVEEIKTEDVIDVKVEKVGDDSMDFDSEYFVDNIEDVCGDIDKDISTKDVREEPLDPEAALLARFPRHSLKLPTRESLKTACPAFFKHLEMLKDKIVLPRMIAKLLDSDPSQIKKRKLYISEKMGHVLNASILLENSNATPFKNRNCTGYPCYYCRKLFDNLDKLREHLTQHKKKDIKKILSTYGAEYFVVYVDVTNLKCTICDEKVSNLNDLKSHLIKVHKKNYHNEYTDRVIPFKLTQTNIFECQVCGFNFETFGSIERHMNVHYRNYVCEECGSGFITKYRLRVHTKSLHEAGNYPCEICKKVYTTAQKQKNHVAAVHMNLKRFKCPKCPERFSEYFKRHKHLVETHGMTPLKYKCNVCDKSFDRRYSLSRHLKRDHLEERDFHCDLCSYSCFTNNELRVHMIKHNGERIYECTVCKKSYARKKTLKEHLRIHNNDRRFACAVCGQAFVQKCSLKGHIKTHHLDYNMQ</sequence>
<feature type="domain" description="C2H2-type" evidence="9">
    <location>
        <begin position="893"/>
        <end position="920"/>
    </location>
</feature>
<evidence type="ECO:0000256" key="5">
    <source>
        <dbReference type="ARBA" id="ARBA00022833"/>
    </source>
</evidence>
<evidence type="ECO:0000256" key="4">
    <source>
        <dbReference type="ARBA" id="ARBA00022771"/>
    </source>
</evidence>
<dbReference type="SMART" id="SM00355">
    <property type="entry name" value="ZnF_C2H2"/>
    <property type="match status" value="17"/>
</dbReference>
<dbReference type="PROSITE" id="PS50157">
    <property type="entry name" value="ZINC_FINGER_C2H2_2"/>
    <property type="match status" value="12"/>
</dbReference>
<dbReference type="AlphaFoldDB" id="A0A194Q9X6"/>
<dbReference type="Pfam" id="PF05225">
    <property type="entry name" value="HTH_psq"/>
    <property type="match status" value="1"/>
</dbReference>
<dbReference type="InterPro" id="IPR007889">
    <property type="entry name" value="HTH_Psq"/>
</dbReference>
<dbReference type="InterPro" id="IPR036236">
    <property type="entry name" value="Znf_C2H2_sf"/>
</dbReference>
<dbReference type="PROSITE" id="PS00028">
    <property type="entry name" value="ZINC_FINGER_C2H2_1"/>
    <property type="match status" value="12"/>
</dbReference>
<evidence type="ECO:0000256" key="8">
    <source>
        <dbReference type="SAM" id="MobiDB-lite"/>
    </source>
</evidence>
<organism evidence="11 12">
    <name type="scientific">Papilio xuthus</name>
    <name type="common">Asian swallowtail butterfly</name>
    <dbReference type="NCBI Taxonomy" id="66420"/>
    <lineage>
        <taxon>Eukaryota</taxon>
        <taxon>Metazoa</taxon>
        <taxon>Ecdysozoa</taxon>
        <taxon>Arthropoda</taxon>
        <taxon>Hexapoda</taxon>
        <taxon>Insecta</taxon>
        <taxon>Pterygota</taxon>
        <taxon>Neoptera</taxon>
        <taxon>Endopterygota</taxon>
        <taxon>Lepidoptera</taxon>
        <taxon>Glossata</taxon>
        <taxon>Ditrysia</taxon>
        <taxon>Papilionoidea</taxon>
        <taxon>Papilionidae</taxon>
        <taxon>Papilioninae</taxon>
        <taxon>Papilio</taxon>
    </lineage>
</organism>
<evidence type="ECO:0000256" key="3">
    <source>
        <dbReference type="ARBA" id="ARBA00022737"/>
    </source>
</evidence>
<dbReference type="InterPro" id="IPR013087">
    <property type="entry name" value="Znf_C2H2_type"/>
</dbReference>
<dbReference type="FunFam" id="3.30.160.60:FF:000446">
    <property type="entry name" value="Zinc finger protein"/>
    <property type="match status" value="1"/>
</dbReference>
<gene>
    <name evidence="11" type="ORF">RR46_08094</name>
</gene>
<comment type="subcellular location">
    <subcellularLocation>
        <location evidence="1">Nucleus</location>
    </subcellularLocation>
</comment>
<keyword evidence="3" id="KW-0677">Repeat</keyword>
<dbReference type="Gene3D" id="1.10.10.60">
    <property type="entry name" value="Homeodomain-like"/>
    <property type="match status" value="1"/>
</dbReference>
<dbReference type="EMBL" id="KQ459249">
    <property type="protein sequence ID" value="KPJ02297.1"/>
    <property type="molecule type" value="Genomic_DNA"/>
</dbReference>
<proteinExistence type="predicted"/>
<dbReference type="STRING" id="66420.A0A194Q9X6"/>
<feature type="domain" description="C2H2-type" evidence="9">
    <location>
        <begin position="949"/>
        <end position="971"/>
    </location>
</feature>
<dbReference type="Pfam" id="PF00096">
    <property type="entry name" value="zf-C2H2"/>
    <property type="match status" value="5"/>
</dbReference>
<dbReference type="PROSITE" id="PS51915">
    <property type="entry name" value="ZAD"/>
    <property type="match status" value="1"/>
</dbReference>
<feature type="domain" description="C2H2-type" evidence="9">
    <location>
        <begin position="777"/>
        <end position="805"/>
    </location>
</feature>
<feature type="domain" description="C2H2-type" evidence="9">
    <location>
        <begin position="921"/>
        <end position="948"/>
    </location>
</feature>
<dbReference type="GO" id="GO:0003677">
    <property type="term" value="F:DNA binding"/>
    <property type="evidence" value="ECO:0007669"/>
    <property type="project" value="InterPro"/>
</dbReference>
<dbReference type="SUPFAM" id="SSF46689">
    <property type="entry name" value="Homeodomain-like"/>
    <property type="match status" value="1"/>
</dbReference>
<feature type="domain" description="C2H2-type" evidence="9">
    <location>
        <begin position="379"/>
        <end position="407"/>
    </location>
</feature>
<name>A0A194Q9X6_PAPXU</name>